<keyword evidence="1" id="KW-0812">Transmembrane</keyword>
<gene>
    <name evidence="2" type="ORF">ACFSCY_17140</name>
</gene>
<protein>
    <submittedName>
        <fullName evidence="2">YggT family protein</fullName>
    </submittedName>
</protein>
<dbReference type="InterPro" id="IPR003425">
    <property type="entry name" value="CCB3/YggT"/>
</dbReference>
<reference evidence="3" key="1">
    <citation type="journal article" date="2019" name="Int. J. Syst. Evol. Microbiol.">
        <title>The Global Catalogue of Microorganisms (GCM) 10K type strain sequencing project: providing services to taxonomists for standard genome sequencing and annotation.</title>
        <authorList>
            <consortium name="The Broad Institute Genomics Platform"/>
            <consortium name="The Broad Institute Genome Sequencing Center for Infectious Disease"/>
            <person name="Wu L."/>
            <person name="Ma J."/>
        </authorList>
    </citation>
    <scope>NUCLEOTIDE SEQUENCE [LARGE SCALE GENOMIC DNA]</scope>
    <source>
        <strain evidence="3">JCM 12165</strain>
    </source>
</reference>
<organism evidence="2 3">
    <name type="scientific">Pseudonocardia aurantiaca</name>
    <dbReference type="NCBI Taxonomy" id="75290"/>
    <lineage>
        <taxon>Bacteria</taxon>
        <taxon>Bacillati</taxon>
        <taxon>Actinomycetota</taxon>
        <taxon>Actinomycetes</taxon>
        <taxon>Pseudonocardiales</taxon>
        <taxon>Pseudonocardiaceae</taxon>
        <taxon>Pseudonocardia</taxon>
    </lineage>
</organism>
<accession>A0ABW4FMR1</accession>
<feature type="transmembrane region" description="Helical" evidence="1">
    <location>
        <begin position="65"/>
        <end position="86"/>
    </location>
</feature>
<evidence type="ECO:0000256" key="1">
    <source>
        <dbReference type="SAM" id="Phobius"/>
    </source>
</evidence>
<keyword evidence="3" id="KW-1185">Reference proteome</keyword>
<keyword evidence="1" id="KW-0472">Membrane</keyword>
<evidence type="ECO:0000313" key="3">
    <source>
        <dbReference type="Proteomes" id="UP001597145"/>
    </source>
</evidence>
<dbReference type="Proteomes" id="UP001597145">
    <property type="component" value="Unassembled WGS sequence"/>
</dbReference>
<proteinExistence type="predicted"/>
<keyword evidence="1" id="KW-1133">Transmembrane helix</keyword>
<evidence type="ECO:0000313" key="2">
    <source>
        <dbReference type="EMBL" id="MFD1531166.1"/>
    </source>
</evidence>
<comment type="caution">
    <text evidence="2">The sequence shown here is derived from an EMBL/GenBank/DDBJ whole genome shotgun (WGS) entry which is preliminary data.</text>
</comment>
<dbReference type="Pfam" id="PF02325">
    <property type="entry name" value="CCB3_YggT"/>
    <property type="match status" value="1"/>
</dbReference>
<sequence length="93" mass="10137">MTAIGFLLGTLLLIFQIVLVARMVVDWTAVLSSGPEPGWRRQARRITHGVTEPVLAPVRRVIPPIRAGSVAIDLAFLVVFVAVLLLRQVVVSL</sequence>
<dbReference type="EMBL" id="JBHUCP010000010">
    <property type="protein sequence ID" value="MFD1531166.1"/>
    <property type="molecule type" value="Genomic_DNA"/>
</dbReference>
<dbReference type="RefSeq" id="WP_343973836.1">
    <property type="nucleotide sequence ID" value="NZ_BAAAJG010000004.1"/>
</dbReference>
<name>A0ABW4FMR1_9PSEU</name>